<dbReference type="OrthoDB" id="4358152at2759"/>
<protein>
    <recommendedName>
        <fullName evidence="3">F-box domain-containing protein</fullName>
    </recommendedName>
</protein>
<reference evidence="1 2" key="1">
    <citation type="submission" date="2015-08" db="EMBL/GenBank/DDBJ databases">
        <title>Genome sequencing of Penicillium nordicum.</title>
        <authorList>
            <person name="Nguyen H.D."/>
            <person name="Seifert K.A."/>
        </authorList>
    </citation>
    <scope>NUCLEOTIDE SEQUENCE [LARGE SCALE GENOMIC DNA]</scope>
    <source>
        <strain evidence="1 2">DAOMC 185683</strain>
    </source>
</reference>
<organism evidence="1 2">
    <name type="scientific">Penicillium nordicum</name>
    <dbReference type="NCBI Taxonomy" id="229535"/>
    <lineage>
        <taxon>Eukaryota</taxon>
        <taxon>Fungi</taxon>
        <taxon>Dikarya</taxon>
        <taxon>Ascomycota</taxon>
        <taxon>Pezizomycotina</taxon>
        <taxon>Eurotiomycetes</taxon>
        <taxon>Eurotiomycetidae</taxon>
        <taxon>Eurotiales</taxon>
        <taxon>Aspergillaceae</taxon>
        <taxon>Penicillium</taxon>
    </lineage>
</organism>
<sequence length="462" mass="52695">MDPFAQLPSELNQQILIHIADFAAIENLISVSSQVHAVFRAQPAIIHDLILANPITSLPEIQRLCYNISLIHTSHYTDFAHSQGMPNLDYKASLDIIHLAAGIQRLACVCLSLMQQNFASILNGIPVGSLSGPKRAEKARKPFSWIEEYRTYWSLFHLQHYSALRKAAATGGWNWPTRSIQDLDAYNVWNGIPRGNNEQIWTIAALLSDLGLTPSYGHYTEELERFQWFKMDTEGAESCHAAWEFHEQTPIPFFHSFNLPPSESMLIWSPPPIPPENEATTSTRWLLVPKWRSRVPIHVKYFRNENQRVSRARCPSLGLSYFRPWRRLGLVIWDSWRMYTVGLCYFPSRGPGLDPPNPDGSVFEVGHEKPDLGRRWLALVGELPGCDVVKTRGTTTVQVERQHQDSEVVIFGVNFTGPHILYVIKYFDVSNLHLIYIRHGRPRPSGSLSTPSVDHLQLLVYR</sequence>
<gene>
    <name evidence="1" type="ORF">ACN38_g3239</name>
</gene>
<evidence type="ECO:0008006" key="3">
    <source>
        <dbReference type="Google" id="ProtNLM"/>
    </source>
</evidence>
<dbReference type="Proteomes" id="UP000037696">
    <property type="component" value="Unassembled WGS sequence"/>
</dbReference>
<comment type="caution">
    <text evidence="1">The sequence shown here is derived from an EMBL/GenBank/DDBJ whole genome shotgun (WGS) entry which is preliminary data.</text>
</comment>
<evidence type="ECO:0000313" key="2">
    <source>
        <dbReference type="Proteomes" id="UP000037696"/>
    </source>
</evidence>
<keyword evidence="2" id="KW-1185">Reference proteome</keyword>
<dbReference type="AlphaFoldDB" id="A0A0M8PD91"/>
<dbReference type="EMBL" id="LHQQ01000038">
    <property type="protein sequence ID" value="KOS45771.1"/>
    <property type="molecule type" value="Genomic_DNA"/>
</dbReference>
<dbReference type="STRING" id="229535.A0A0M8PD91"/>
<accession>A0A0M8PD91</accession>
<proteinExistence type="predicted"/>
<evidence type="ECO:0000313" key="1">
    <source>
        <dbReference type="EMBL" id="KOS45771.1"/>
    </source>
</evidence>
<name>A0A0M8PD91_9EURO</name>